<evidence type="ECO:0000313" key="3">
    <source>
        <dbReference type="Proteomes" id="UP000078200"/>
    </source>
</evidence>
<feature type="compositionally biased region" description="Basic and acidic residues" evidence="1">
    <location>
        <begin position="28"/>
        <end position="38"/>
    </location>
</feature>
<reference evidence="2" key="1">
    <citation type="submission" date="2020-05" db="UniProtKB">
        <authorList>
            <consortium name="EnsemblMetazoa"/>
        </authorList>
    </citation>
    <scope>IDENTIFICATION</scope>
    <source>
        <strain evidence="2">TTRI</strain>
    </source>
</reference>
<feature type="region of interest" description="Disordered" evidence="1">
    <location>
        <begin position="1"/>
        <end position="61"/>
    </location>
</feature>
<organism evidence="2 3">
    <name type="scientific">Glossina austeni</name>
    <name type="common">Savannah tsetse fly</name>
    <dbReference type="NCBI Taxonomy" id="7395"/>
    <lineage>
        <taxon>Eukaryota</taxon>
        <taxon>Metazoa</taxon>
        <taxon>Ecdysozoa</taxon>
        <taxon>Arthropoda</taxon>
        <taxon>Hexapoda</taxon>
        <taxon>Insecta</taxon>
        <taxon>Pterygota</taxon>
        <taxon>Neoptera</taxon>
        <taxon>Endopterygota</taxon>
        <taxon>Diptera</taxon>
        <taxon>Brachycera</taxon>
        <taxon>Muscomorpha</taxon>
        <taxon>Hippoboscoidea</taxon>
        <taxon>Glossinidae</taxon>
        <taxon>Glossina</taxon>
    </lineage>
</organism>
<dbReference type="Proteomes" id="UP000078200">
    <property type="component" value="Unassembled WGS sequence"/>
</dbReference>
<evidence type="ECO:0000313" key="2">
    <source>
        <dbReference type="EnsemblMetazoa" id="GAUT023142-PA"/>
    </source>
</evidence>
<feature type="compositionally biased region" description="Basic residues" evidence="1">
    <location>
        <begin position="1"/>
        <end position="13"/>
    </location>
</feature>
<keyword evidence="3" id="KW-1185">Reference proteome</keyword>
<sequence length="61" mass="7037">MLKRSKSSRRNHRSSNVVAKLIQQQRLDLNEDNNRCSDGDSSQSSRTAVQPLFFLGKREDM</sequence>
<dbReference type="EnsemblMetazoa" id="GAUT023142-RA">
    <property type="protein sequence ID" value="GAUT023142-PA"/>
    <property type="gene ID" value="GAUT023142"/>
</dbReference>
<accession>A0A1A9V1W3</accession>
<feature type="compositionally biased region" description="Polar residues" evidence="1">
    <location>
        <begin position="39"/>
        <end position="48"/>
    </location>
</feature>
<dbReference type="AlphaFoldDB" id="A0A1A9V1W3"/>
<evidence type="ECO:0000256" key="1">
    <source>
        <dbReference type="SAM" id="MobiDB-lite"/>
    </source>
</evidence>
<dbReference type="VEuPathDB" id="VectorBase:GAUT023142"/>
<protein>
    <submittedName>
        <fullName evidence="2">Uncharacterized protein</fullName>
    </submittedName>
</protein>
<name>A0A1A9V1W3_GLOAU</name>
<proteinExistence type="predicted"/>